<evidence type="ECO:0000313" key="4">
    <source>
        <dbReference type="EMBL" id="KZZ98305.1"/>
    </source>
</evidence>
<evidence type="ECO:0000259" key="3">
    <source>
        <dbReference type="SMART" id="SM00244"/>
    </source>
</evidence>
<dbReference type="GO" id="GO:0005886">
    <property type="term" value="C:plasma membrane"/>
    <property type="evidence" value="ECO:0007669"/>
    <property type="project" value="InterPro"/>
</dbReference>
<dbReference type="SUPFAM" id="SSF117892">
    <property type="entry name" value="Band 7/SPFH domain"/>
    <property type="match status" value="1"/>
</dbReference>
<dbReference type="STRING" id="1081109.A0A168E0V2"/>
<evidence type="ECO:0000256" key="1">
    <source>
        <dbReference type="ARBA" id="ARBA00008164"/>
    </source>
</evidence>
<dbReference type="PRINTS" id="PR00721">
    <property type="entry name" value="STOMATIN"/>
</dbReference>
<dbReference type="Gene3D" id="6.10.250.2090">
    <property type="match status" value="1"/>
</dbReference>
<dbReference type="InterPro" id="IPR001107">
    <property type="entry name" value="Band_7"/>
</dbReference>
<dbReference type="GO" id="GO:0098552">
    <property type="term" value="C:side of membrane"/>
    <property type="evidence" value="ECO:0007669"/>
    <property type="project" value="UniProtKB-ARBA"/>
</dbReference>
<dbReference type="CDD" id="cd13437">
    <property type="entry name" value="SPFH_alloslipin"/>
    <property type="match status" value="1"/>
</dbReference>
<dbReference type="PANTHER" id="PTHR10264:SF19">
    <property type="entry name" value="AT06885P-RELATED"/>
    <property type="match status" value="1"/>
</dbReference>
<feature type="region of interest" description="Disordered" evidence="2">
    <location>
        <begin position="1"/>
        <end position="28"/>
    </location>
</feature>
<gene>
    <name evidence="4" type="ORF">AAL_02823</name>
</gene>
<dbReference type="Gene3D" id="3.30.479.30">
    <property type="entry name" value="Band 7 domain"/>
    <property type="match status" value="1"/>
</dbReference>
<dbReference type="FunFam" id="3.30.479.30:FF:000004">
    <property type="entry name" value="Putative membrane protease family, stomatin"/>
    <property type="match status" value="1"/>
</dbReference>
<organism evidence="4 5">
    <name type="scientific">Moelleriella libera RCEF 2490</name>
    <dbReference type="NCBI Taxonomy" id="1081109"/>
    <lineage>
        <taxon>Eukaryota</taxon>
        <taxon>Fungi</taxon>
        <taxon>Dikarya</taxon>
        <taxon>Ascomycota</taxon>
        <taxon>Pezizomycotina</taxon>
        <taxon>Sordariomycetes</taxon>
        <taxon>Hypocreomycetidae</taxon>
        <taxon>Hypocreales</taxon>
        <taxon>Clavicipitaceae</taxon>
        <taxon>Moelleriella</taxon>
    </lineage>
</organism>
<dbReference type="InterPro" id="IPR001972">
    <property type="entry name" value="Stomatin_HflK_fam"/>
</dbReference>
<dbReference type="Pfam" id="PF01145">
    <property type="entry name" value="Band_7"/>
    <property type="match status" value="1"/>
</dbReference>
<evidence type="ECO:0000256" key="2">
    <source>
        <dbReference type="SAM" id="MobiDB-lite"/>
    </source>
</evidence>
<dbReference type="AlphaFoldDB" id="A0A168E0V2"/>
<proteinExistence type="inferred from homology"/>
<name>A0A168E0V2_9HYPO</name>
<sequence length="344" mass="37242">MAESNGGASSSKAPAYDAQQKMNVRPPKQEDLQQSYATLVGTDPNPRGFYGFMVNSLGACFGTLGAIPCCICCPNPYKSVNQGNVGLVTKFGRFYKAVDPGLTRVNPLSEKLIQIDVKIQLSEVPEQICMTKDNVTLRLTSVIYYHIVAPHKVAFGISNVRQALLERTQTTLRHVIGARILQDVVERREEIAESIREIIDDVAEGWGVQVESMLIKDIIFSQELQESLSMAAQSKRIGESKVIAAKAEVESAKLMRQAADILSSAPAMQIRYLEAMQAMAKSANSKVIFLPGSSPNIQATLSGLGNGVYGEGSGAQTEGNIQNDFGGQDPSMQSAINARVIENI</sequence>
<evidence type="ECO:0000313" key="5">
    <source>
        <dbReference type="Proteomes" id="UP000078544"/>
    </source>
</evidence>
<dbReference type="EMBL" id="AZGY01000005">
    <property type="protein sequence ID" value="KZZ98305.1"/>
    <property type="molecule type" value="Genomic_DNA"/>
</dbReference>
<dbReference type="Proteomes" id="UP000078544">
    <property type="component" value="Unassembled WGS sequence"/>
</dbReference>
<feature type="domain" description="Band 7" evidence="3">
    <location>
        <begin position="75"/>
        <end position="232"/>
    </location>
</feature>
<dbReference type="PANTHER" id="PTHR10264">
    <property type="entry name" value="BAND 7 PROTEIN-RELATED"/>
    <property type="match status" value="1"/>
</dbReference>
<reference evidence="4 5" key="1">
    <citation type="journal article" date="2016" name="Genome Biol. Evol.">
        <title>Divergent and convergent evolution of fungal pathogenicity.</title>
        <authorList>
            <person name="Shang Y."/>
            <person name="Xiao G."/>
            <person name="Zheng P."/>
            <person name="Cen K."/>
            <person name="Zhan S."/>
            <person name="Wang C."/>
        </authorList>
    </citation>
    <scope>NUCLEOTIDE SEQUENCE [LARGE SCALE GENOMIC DNA]</scope>
    <source>
        <strain evidence="4 5">RCEF 2490</strain>
    </source>
</reference>
<comment type="similarity">
    <text evidence="1">Belongs to the band 7/mec-2 family.</text>
</comment>
<keyword evidence="5" id="KW-1185">Reference proteome</keyword>
<comment type="caution">
    <text evidence="4">The sequence shown here is derived from an EMBL/GenBank/DDBJ whole genome shotgun (WGS) entry which is preliminary data.</text>
</comment>
<dbReference type="SMART" id="SM00244">
    <property type="entry name" value="PHB"/>
    <property type="match status" value="1"/>
</dbReference>
<protein>
    <submittedName>
        <fullName evidence="4">Stomatin-like protein</fullName>
    </submittedName>
</protein>
<dbReference type="OrthoDB" id="2105077at2759"/>
<feature type="compositionally biased region" description="Polar residues" evidence="2">
    <location>
        <begin position="1"/>
        <end position="12"/>
    </location>
</feature>
<dbReference type="InterPro" id="IPR043202">
    <property type="entry name" value="Band-7_stomatin-like"/>
</dbReference>
<dbReference type="InterPro" id="IPR036013">
    <property type="entry name" value="Band_7/SPFH_dom_sf"/>
</dbReference>
<accession>A0A168E0V2</accession>